<dbReference type="RefSeq" id="WP_190147126.1">
    <property type="nucleotide sequence ID" value="NZ_BMTL01000001.1"/>
</dbReference>
<proteinExistence type="predicted"/>
<protein>
    <submittedName>
        <fullName evidence="2">Uncharacterized protein</fullName>
    </submittedName>
</protein>
<dbReference type="EMBL" id="BMTL01000001">
    <property type="protein sequence ID" value="GGR65782.1"/>
    <property type="molecule type" value="Genomic_DNA"/>
</dbReference>
<accession>A0A918L0I6</accession>
<feature type="transmembrane region" description="Helical" evidence="1">
    <location>
        <begin position="174"/>
        <end position="194"/>
    </location>
</feature>
<feature type="transmembrane region" description="Helical" evidence="1">
    <location>
        <begin position="241"/>
        <end position="264"/>
    </location>
</feature>
<dbReference type="AlphaFoldDB" id="A0A918L0I6"/>
<keyword evidence="1" id="KW-0472">Membrane</keyword>
<reference evidence="2" key="2">
    <citation type="submission" date="2020-09" db="EMBL/GenBank/DDBJ databases">
        <authorList>
            <person name="Sun Q."/>
            <person name="Ohkuma M."/>
        </authorList>
    </citation>
    <scope>NUCLEOTIDE SEQUENCE</scope>
    <source>
        <strain evidence="2">JCM 4386</strain>
    </source>
</reference>
<feature type="transmembrane region" description="Helical" evidence="1">
    <location>
        <begin position="144"/>
        <end position="162"/>
    </location>
</feature>
<dbReference type="Proteomes" id="UP000606194">
    <property type="component" value="Unassembled WGS sequence"/>
</dbReference>
<name>A0A918L0I6_9ACTN</name>
<feature type="transmembrane region" description="Helical" evidence="1">
    <location>
        <begin position="112"/>
        <end position="132"/>
    </location>
</feature>
<keyword evidence="3" id="KW-1185">Reference proteome</keyword>
<evidence type="ECO:0000256" key="1">
    <source>
        <dbReference type="SAM" id="Phobius"/>
    </source>
</evidence>
<feature type="transmembrane region" description="Helical" evidence="1">
    <location>
        <begin position="29"/>
        <end position="47"/>
    </location>
</feature>
<organism evidence="2 3">
    <name type="scientific">Streptomyces humidus</name>
    <dbReference type="NCBI Taxonomy" id="52259"/>
    <lineage>
        <taxon>Bacteria</taxon>
        <taxon>Bacillati</taxon>
        <taxon>Actinomycetota</taxon>
        <taxon>Actinomycetes</taxon>
        <taxon>Kitasatosporales</taxon>
        <taxon>Streptomycetaceae</taxon>
        <taxon>Streptomyces</taxon>
    </lineage>
</organism>
<keyword evidence="1" id="KW-0812">Transmembrane</keyword>
<evidence type="ECO:0000313" key="3">
    <source>
        <dbReference type="Proteomes" id="UP000606194"/>
    </source>
</evidence>
<keyword evidence="1" id="KW-1133">Transmembrane helix</keyword>
<evidence type="ECO:0000313" key="2">
    <source>
        <dbReference type="EMBL" id="GGR65782.1"/>
    </source>
</evidence>
<feature type="transmembrane region" description="Helical" evidence="1">
    <location>
        <begin position="214"/>
        <end position="234"/>
    </location>
</feature>
<sequence length="448" mass="47117">MTLVTGERAARGVAPHPPHPLRAEVTRGFAPWAGVAAFVTSAVLLAVEADRWQGGWAETRTELHALQLILVPLAAAAGCRQGGRERRRATEELWTTAVRGALARSLAAALPLALWVVAGHLLAAAGALLATWPYARGDRPYTDLLPADTVVLLSAAVAGHVVGRLVPWRPAPPLLAAGGYLGLGLSGWASAGAWRHLDPALPVAEGLVPAGRQPVAMAVWATGLAATAVLAHALRGRRRWTALLPLAAAVVAGTLLVQSGPALWQANPSEGGQVCDASTAPQVCVNARYRGMLPQVTKALSGVTGRLEGVRNLPSRFEDRPGGPGDGEAQLPMLTPIGGSVVRGWLTDPEQYAWEAVAALQDRTKCGDADARETTADAAVSDYLAPNPQQEHFDALDATGDAARRAELRERRAARERLASMDADERRIWLSAYFAAVGDCRPMGVPAL</sequence>
<reference evidence="2" key="1">
    <citation type="journal article" date="2014" name="Int. J. Syst. Evol. Microbiol.">
        <title>Complete genome sequence of Corynebacterium casei LMG S-19264T (=DSM 44701T), isolated from a smear-ripened cheese.</title>
        <authorList>
            <consortium name="US DOE Joint Genome Institute (JGI-PGF)"/>
            <person name="Walter F."/>
            <person name="Albersmeier A."/>
            <person name="Kalinowski J."/>
            <person name="Ruckert C."/>
        </authorList>
    </citation>
    <scope>NUCLEOTIDE SEQUENCE</scope>
    <source>
        <strain evidence="2">JCM 4386</strain>
    </source>
</reference>
<gene>
    <name evidence="2" type="ORF">GCM10010269_00330</name>
</gene>
<comment type="caution">
    <text evidence="2">The sequence shown here is derived from an EMBL/GenBank/DDBJ whole genome shotgun (WGS) entry which is preliminary data.</text>
</comment>